<dbReference type="InterPro" id="IPR036279">
    <property type="entry name" value="5-3_exonuclease_C_sf"/>
</dbReference>
<dbReference type="FunFam" id="1.10.150.20:FF:000003">
    <property type="entry name" value="DNA polymerase I"/>
    <property type="match status" value="1"/>
</dbReference>
<dbReference type="Pfam" id="PF01367">
    <property type="entry name" value="5_3_exonuc"/>
    <property type="match status" value="1"/>
</dbReference>
<evidence type="ECO:0000259" key="20">
    <source>
        <dbReference type="SMART" id="SM00482"/>
    </source>
</evidence>
<dbReference type="Gene3D" id="3.40.50.1010">
    <property type="entry name" value="5'-nuclease"/>
    <property type="match status" value="1"/>
</dbReference>
<dbReference type="PRINTS" id="PR00868">
    <property type="entry name" value="DNAPOLI"/>
</dbReference>
<dbReference type="InterPro" id="IPR036397">
    <property type="entry name" value="RNaseH_sf"/>
</dbReference>
<dbReference type="EMBL" id="WACR01000006">
    <property type="protein sequence ID" value="KAB1064015.1"/>
    <property type="molecule type" value="Genomic_DNA"/>
</dbReference>
<sequence>MLTKDTDKKLFLLDAYALIYRSYFAFSKNPRINSKGMNTSAVFGFVNTLYDVISNEKPTHIAVVIDPPSPPKRTEDYTEYKANREDTPEDIKQSVPYIKKLLEGFNIPLVMADGYEADDVIGTLAHQAEKEGFIAYMMTPDKDFAQLVTDNVFMYKPSRMGNAAEVWGIPEVKKKFSIERPEQVIDILGMWGDAVDNIPGVPGIGEKRAKNLVGEYGSMEEVYEHLEDFKGKMKENLENNREQAFMSKMLATILTDAPVEFDAKEYEKSEWNKEVLKEIFADLEFRRMSERILGEKIAPTEGQMDMFATEDNGDSGSDQKEVDISNLDNTEHDYKLVDSDKGIEDLTKKLLKADVFCFDTETTSVDAHNAELVGLAFSLKKGEAYYVPFPEDRDECLKKLKKFDDVFKSKALKIGHNVKYDLNVLKHHEMEVSYPLFDTMIAHYLTDPENNRRNMDVLAETYLSYRPKPISDLIGKKGKNQKSMREVAVEEAAEYAGEDADITLQLKSELEKDLKKGKEQNIFDDIEMPLVNVLSDMECEGIKMDRDILDDYSKNLQKEIDSIEKGIYEIAGHEFNIGSPKQVGEVLFDELKVTDKPKKTKSGQYATNEEALQSIAGKHEIVEQILEYREVVKLKNTYVDPLPNLINERSGRIHTTFNQVRAATGRLSSDKPNLQNIPIRTERGRYIRQAFVPRSDDFTLMAADYSQVELRIIAALAKEENMLEAFNKGIDIHATTASKVFGVELDDVTREMRSNAKTVNFGIIYGISAYGLSQRINISRKEAKEIIDNYFDKYPKIKTYMDKQIEFAREHGYVETVLGRRRYLRDINSRNATVRGFAERNAINSPIQGTAADLIKIAMINVHKKLNKDNYKSKMLLQVHDELVFDCHKDEQEKLIKMVSEEMSGALDLNVELEVEAQTGSNWLEAH</sequence>
<evidence type="ECO:0000313" key="22">
    <source>
        <dbReference type="Proteomes" id="UP000435357"/>
    </source>
</evidence>
<feature type="compositionally biased region" description="Basic and acidic residues" evidence="17">
    <location>
        <begin position="72"/>
        <end position="85"/>
    </location>
</feature>
<feature type="domain" description="5'-3' exonuclease" evidence="19">
    <location>
        <begin position="8"/>
        <end position="269"/>
    </location>
</feature>
<keyword evidence="10 16" id="KW-0269">Exonuclease</keyword>
<evidence type="ECO:0000256" key="10">
    <source>
        <dbReference type="ARBA" id="ARBA00022839"/>
    </source>
</evidence>
<evidence type="ECO:0000256" key="16">
    <source>
        <dbReference type="RuleBase" id="RU004460"/>
    </source>
</evidence>
<gene>
    <name evidence="16 21" type="primary">polA</name>
    <name evidence="21" type="ORF">F3059_08240</name>
</gene>
<keyword evidence="13 16" id="KW-0234">DNA repair</keyword>
<keyword evidence="11 16" id="KW-0239">DNA-directed DNA polymerase</keyword>
<dbReference type="SMART" id="SM00474">
    <property type="entry name" value="35EXOc"/>
    <property type="match status" value="1"/>
</dbReference>
<dbReference type="SUPFAM" id="SSF47807">
    <property type="entry name" value="5' to 3' exonuclease, C-terminal subdomain"/>
    <property type="match status" value="1"/>
</dbReference>
<dbReference type="Pfam" id="PF00476">
    <property type="entry name" value="DNA_pol_A"/>
    <property type="match status" value="1"/>
</dbReference>
<evidence type="ECO:0000256" key="7">
    <source>
        <dbReference type="ARBA" id="ARBA00022722"/>
    </source>
</evidence>
<dbReference type="InterPro" id="IPR002421">
    <property type="entry name" value="5-3_exonuclease"/>
</dbReference>
<keyword evidence="4 16" id="KW-0808">Transferase</keyword>
<dbReference type="InterPro" id="IPR020045">
    <property type="entry name" value="DNA_polI_H3TH"/>
</dbReference>
<dbReference type="Gene3D" id="1.20.1060.10">
    <property type="entry name" value="Taq DNA Polymerase, Chain T, domain 4"/>
    <property type="match status" value="1"/>
</dbReference>
<dbReference type="CDD" id="cd09898">
    <property type="entry name" value="H3TH_53EXO"/>
    <property type="match status" value="1"/>
</dbReference>
<dbReference type="SUPFAM" id="SSF56672">
    <property type="entry name" value="DNA/RNA polymerases"/>
    <property type="match status" value="1"/>
</dbReference>
<keyword evidence="7" id="KW-0540">Nuclease</keyword>
<dbReference type="RefSeq" id="WP_151168103.1">
    <property type="nucleotide sequence ID" value="NZ_WACR01000006.1"/>
</dbReference>
<dbReference type="CDD" id="cd09859">
    <property type="entry name" value="PIN_53EXO"/>
    <property type="match status" value="1"/>
</dbReference>
<feature type="domain" description="DNA-directed DNA polymerase family A palm" evidence="20">
    <location>
        <begin position="684"/>
        <end position="891"/>
    </location>
</feature>
<dbReference type="FunFam" id="1.10.150.20:FF:000002">
    <property type="entry name" value="DNA polymerase I"/>
    <property type="match status" value="1"/>
</dbReference>
<dbReference type="SMART" id="SM00279">
    <property type="entry name" value="HhH2"/>
    <property type="match status" value="1"/>
</dbReference>
<dbReference type="SUPFAM" id="SSF88723">
    <property type="entry name" value="PIN domain-like"/>
    <property type="match status" value="1"/>
</dbReference>
<evidence type="ECO:0000259" key="19">
    <source>
        <dbReference type="SMART" id="SM00475"/>
    </source>
</evidence>
<dbReference type="InterPro" id="IPR029060">
    <property type="entry name" value="PIN-like_dom_sf"/>
</dbReference>
<comment type="similarity">
    <text evidence="1 16">Belongs to the DNA polymerase type-A family.</text>
</comment>
<evidence type="ECO:0000256" key="3">
    <source>
        <dbReference type="ARBA" id="ARBA00020311"/>
    </source>
</evidence>
<dbReference type="FunFam" id="1.20.1060.10:FF:000001">
    <property type="entry name" value="DNA polymerase I"/>
    <property type="match status" value="1"/>
</dbReference>
<evidence type="ECO:0000256" key="12">
    <source>
        <dbReference type="ARBA" id="ARBA00023125"/>
    </source>
</evidence>
<keyword evidence="22" id="KW-1185">Reference proteome</keyword>
<keyword evidence="12 16" id="KW-0238">DNA-binding</keyword>
<dbReference type="SMART" id="SM00475">
    <property type="entry name" value="53EXOc"/>
    <property type="match status" value="1"/>
</dbReference>
<dbReference type="GO" id="GO:0003887">
    <property type="term" value="F:DNA-directed DNA polymerase activity"/>
    <property type="evidence" value="ECO:0007669"/>
    <property type="project" value="UniProtKB-UniRule"/>
</dbReference>
<dbReference type="CDD" id="cd06139">
    <property type="entry name" value="DNA_polA_I_Ecoli_like_exo"/>
    <property type="match status" value="1"/>
</dbReference>
<dbReference type="InterPro" id="IPR008918">
    <property type="entry name" value="HhH2"/>
</dbReference>
<keyword evidence="8 16" id="KW-0227">DNA damage</keyword>
<evidence type="ECO:0000313" key="21">
    <source>
        <dbReference type="EMBL" id="KAB1064015.1"/>
    </source>
</evidence>
<dbReference type="InterPro" id="IPR043502">
    <property type="entry name" value="DNA/RNA_pol_sf"/>
</dbReference>
<evidence type="ECO:0000256" key="15">
    <source>
        <dbReference type="NCBIfam" id="TIGR00593"/>
    </source>
</evidence>
<reference evidence="21 22" key="1">
    <citation type="submission" date="2019-09" db="EMBL/GenBank/DDBJ databases">
        <title>Genomes of Cryomorphaceae.</title>
        <authorList>
            <person name="Bowman J.P."/>
        </authorList>
    </citation>
    <scope>NUCLEOTIDE SEQUENCE [LARGE SCALE GENOMIC DNA]</scope>
    <source>
        <strain evidence="21 22">KCTC 52047</strain>
    </source>
</reference>
<dbReference type="AlphaFoldDB" id="A0A6N6MAB0"/>
<dbReference type="Pfam" id="PF01612">
    <property type="entry name" value="DNA_pol_A_exo1"/>
    <property type="match status" value="1"/>
</dbReference>
<dbReference type="PROSITE" id="PS00447">
    <property type="entry name" value="DNA_POLYMERASE_A"/>
    <property type="match status" value="1"/>
</dbReference>
<evidence type="ECO:0000259" key="18">
    <source>
        <dbReference type="SMART" id="SM00474"/>
    </source>
</evidence>
<keyword evidence="5 16" id="KW-0548">Nucleotidyltransferase</keyword>
<dbReference type="InterPro" id="IPR002298">
    <property type="entry name" value="DNA_polymerase_A"/>
</dbReference>
<evidence type="ECO:0000256" key="14">
    <source>
        <dbReference type="ARBA" id="ARBA00049244"/>
    </source>
</evidence>
<dbReference type="GO" id="GO:0006261">
    <property type="term" value="P:DNA-templated DNA replication"/>
    <property type="evidence" value="ECO:0007669"/>
    <property type="project" value="UniProtKB-UniRule"/>
</dbReference>
<dbReference type="InterPro" id="IPR020046">
    <property type="entry name" value="5-3_exonucl_a-hlix_arch_N"/>
</dbReference>
<dbReference type="GO" id="GO:0006302">
    <property type="term" value="P:double-strand break repair"/>
    <property type="evidence" value="ECO:0007669"/>
    <property type="project" value="TreeGrafter"/>
</dbReference>
<comment type="caution">
    <text evidence="21">The sequence shown here is derived from an EMBL/GenBank/DDBJ whole genome shotgun (WGS) entry which is preliminary data.</text>
</comment>
<dbReference type="PANTHER" id="PTHR10133:SF27">
    <property type="entry name" value="DNA POLYMERASE NU"/>
    <property type="match status" value="1"/>
</dbReference>
<dbReference type="Proteomes" id="UP000435357">
    <property type="component" value="Unassembled WGS sequence"/>
</dbReference>
<keyword evidence="6 16" id="KW-0235">DNA replication</keyword>
<comment type="function">
    <text evidence="16">In addition to polymerase activity, this DNA polymerase exhibits 3'-5' and 5'-3' exonuclease activity.</text>
</comment>
<dbReference type="NCBIfam" id="NF004397">
    <property type="entry name" value="PRK05755.1"/>
    <property type="match status" value="1"/>
</dbReference>
<feature type="region of interest" description="Disordered" evidence="17">
    <location>
        <begin position="65"/>
        <end position="85"/>
    </location>
</feature>
<evidence type="ECO:0000256" key="6">
    <source>
        <dbReference type="ARBA" id="ARBA00022705"/>
    </source>
</evidence>
<evidence type="ECO:0000256" key="4">
    <source>
        <dbReference type="ARBA" id="ARBA00022679"/>
    </source>
</evidence>
<comment type="catalytic activity">
    <reaction evidence="14 16">
        <text>DNA(n) + a 2'-deoxyribonucleoside 5'-triphosphate = DNA(n+1) + diphosphate</text>
        <dbReference type="Rhea" id="RHEA:22508"/>
        <dbReference type="Rhea" id="RHEA-COMP:17339"/>
        <dbReference type="Rhea" id="RHEA-COMP:17340"/>
        <dbReference type="ChEBI" id="CHEBI:33019"/>
        <dbReference type="ChEBI" id="CHEBI:61560"/>
        <dbReference type="ChEBI" id="CHEBI:173112"/>
        <dbReference type="EC" id="2.7.7.7"/>
    </reaction>
</comment>
<name>A0A6N6MAB0_9FLAO</name>
<dbReference type="GO" id="GO:0003677">
    <property type="term" value="F:DNA binding"/>
    <property type="evidence" value="ECO:0007669"/>
    <property type="project" value="UniProtKB-UniRule"/>
</dbReference>
<dbReference type="EC" id="2.7.7.7" evidence="2 15"/>
<dbReference type="InterPro" id="IPR001098">
    <property type="entry name" value="DNA-dir_DNA_pol_A_palm_dom"/>
</dbReference>
<dbReference type="Gene3D" id="1.10.150.20">
    <property type="entry name" value="5' to 3' exonuclease, C-terminal subdomain"/>
    <property type="match status" value="2"/>
</dbReference>
<dbReference type="Pfam" id="PF02739">
    <property type="entry name" value="5_3_exonuc_N"/>
    <property type="match status" value="1"/>
</dbReference>
<dbReference type="InterPro" id="IPR019760">
    <property type="entry name" value="DNA-dir_DNA_pol_A_CS"/>
</dbReference>
<dbReference type="InterPro" id="IPR012337">
    <property type="entry name" value="RNaseH-like_sf"/>
</dbReference>
<dbReference type="InterPro" id="IPR018320">
    <property type="entry name" value="DNA_polymerase_1"/>
</dbReference>
<evidence type="ECO:0000256" key="2">
    <source>
        <dbReference type="ARBA" id="ARBA00012417"/>
    </source>
</evidence>
<evidence type="ECO:0000256" key="11">
    <source>
        <dbReference type="ARBA" id="ARBA00022932"/>
    </source>
</evidence>
<protein>
    <recommendedName>
        <fullName evidence="3 15">DNA polymerase I</fullName>
        <ecNumber evidence="2 15">2.7.7.7</ecNumber>
    </recommendedName>
</protein>
<organism evidence="21 22">
    <name type="scientific">Salibacter halophilus</name>
    <dbReference type="NCBI Taxonomy" id="1803916"/>
    <lineage>
        <taxon>Bacteria</taxon>
        <taxon>Pseudomonadati</taxon>
        <taxon>Bacteroidota</taxon>
        <taxon>Flavobacteriia</taxon>
        <taxon>Flavobacteriales</taxon>
        <taxon>Salibacteraceae</taxon>
        <taxon>Salibacter</taxon>
    </lineage>
</organism>
<dbReference type="GO" id="GO:0008409">
    <property type="term" value="F:5'-3' exonuclease activity"/>
    <property type="evidence" value="ECO:0007669"/>
    <property type="project" value="UniProtKB-UniRule"/>
</dbReference>
<dbReference type="InterPro" id="IPR002562">
    <property type="entry name" value="3'-5'_exonuclease_dom"/>
</dbReference>
<dbReference type="CDD" id="cd08637">
    <property type="entry name" value="DNA_pol_A_pol_I_C"/>
    <property type="match status" value="1"/>
</dbReference>
<dbReference type="PANTHER" id="PTHR10133">
    <property type="entry name" value="DNA POLYMERASE I"/>
    <property type="match status" value="1"/>
</dbReference>
<dbReference type="Gene3D" id="3.30.70.370">
    <property type="match status" value="1"/>
</dbReference>
<evidence type="ECO:0000256" key="5">
    <source>
        <dbReference type="ARBA" id="ARBA00022695"/>
    </source>
</evidence>
<evidence type="ECO:0000256" key="9">
    <source>
        <dbReference type="ARBA" id="ARBA00022801"/>
    </source>
</evidence>
<dbReference type="Gene3D" id="3.30.420.10">
    <property type="entry name" value="Ribonuclease H-like superfamily/Ribonuclease H"/>
    <property type="match status" value="1"/>
</dbReference>
<dbReference type="SMART" id="SM00482">
    <property type="entry name" value="POLAc"/>
    <property type="match status" value="1"/>
</dbReference>
<dbReference type="SUPFAM" id="SSF53098">
    <property type="entry name" value="Ribonuclease H-like"/>
    <property type="match status" value="1"/>
</dbReference>
<evidence type="ECO:0000256" key="13">
    <source>
        <dbReference type="ARBA" id="ARBA00023204"/>
    </source>
</evidence>
<dbReference type="OrthoDB" id="9806424at2"/>
<proteinExistence type="inferred from homology"/>
<feature type="domain" description="3'-5' exonuclease" evidence="18">
    <location>
        <begin position="334"/>
        <end position="515"/>
    </location>
</feature>
<dbReference type="GO" id="GO:0008408">
    <property type="term" value="F:3'-5' exonuclease activity"/>
    <property type="evidence" value="ECO:0007669"/>
    <property type="project" value="UniProtKB-UniRule"/>
</dbReference>
<keyword evidence="9 16" id="KW-0378">Hydrolase</keyword>
<evidence type="ECO:0000256" key="17">
    <source>
        <dbReference type="SAM" id="MobiDB-lite"/>
    </source>
</evidence>
<dbReference type="NCBIfam" id="TIGR00593">
    <property type="entry name" value="pola"/>
    <property type="match status" value="1"/>
</dbReference>
<accession>A0A6N6MAB0</accession>
<evidence type="ECO:0000256" key="1">
    <source>
        <dbReference type="ARBA" id="ARBA00007705"/>
    </source>
</evidence>
<evidence type="ECO:0000256" key="8">
    <source>
        <dbReference type="ARBA" id="ARBA00022763"/>
    </source>
</evidence>